<dbReference type="Gene3D" id="3.40.630.30">
    <property type="match status" value="1"/>
</dbReference>
<evidence type="ECO:0000313" key="4">
    <source>
        <dbReference type="EMBL" id="QSX31410.1"/>
    </source>
</evidence>
<dbReference type="InterPro" id="IPR000182">
    <property type="entry name" value="GNAT_dom"/>
</dbReference>
<dbReference type="Proteomes" id="UP000663281">
    <property type="component" value="Chromosome"/>
</dbReference>
<evidence type="ECO:0000259" key="3">
    <source>
        <dbReference type="PROSITE" id="PS51186"/>
    </source>
</evidence>
<name>A0A975ALN9_9GAMM</name>
<evidence type="ECO:0000256" key="2">
    <source>
        <dbReference type="ARBA" id="ARBA00023315"/>
    </source>
</evidence>
<sequence length="142" mass="15932">MQIRLASAIDLDNLVPLFNAYRQSLGQASDPLAAREFLGARLRENDSVIFLALDENNAVGFIQLYPSFSSILLKPLWYFDDLYVTPAYREQGIDKRLIQKAQELALEAEVMAVRRTHVSASTSVVLDEHSGDRTVYELMGPA</sequence>
<evidence type="ECO:0000313" key="5">
    <source>
        <dbReference type="Proteomes" id="UP000663281"/>
    </source>
</evidence>
<dbReference type="GO" id="GO:0008080">
    <property type="term" value="F:N-acetyltransferase activity"/>
    <property type="evidence" value="ECO:0007669"/>
    <property type="project" value="UniProtKB-ARBA"/>
</dbReference>
<feature type="domain" description="N-acetyltransferase" evidence="3">
    <location>
        <begin position="1"/>
        <end position="142"/>
    </location>
</feature>
<accession>A0A975ALN9</accession>
<dbReference type="Pfam" id="PF00583">
    <property type="entry name" value="Acetyltransf_1"/>
    <property type="match status" value="1"/>
</dbReference>
<dbReference type="PROSITE" id="PS51186">
    <property type="entry name" value="GNAT"/>
    <property type="match status" value="1"/>
</dbReference>
<dbReference type="AlphaFoldDB" id="A0A975ALN9"/>
<protein>
    <submittedName>
        <fullName evidence="4">GNAT family N-acetyltransferase</fullName>
    </submittedName>
</protein>
<dbReference type="KEGG" id="scyp:JYB88_07205"/>
<keyword evidence="2" id="KW-0012">Acyltransferase</keyword>
<dbReference type="PANTHER" id="PTHR10545:SF29">
    <property type="entry name" value="GH14572P-RELATED"/>
    <property type="match status" value="1"/>
</dbReference>
<dbReference type="SUPFAM" id="SSF55729">
    <property type="entry name" value="Acyl-CoA N-acyltransferases (Nat)"/>
    <property type="match status" value="1"/>
</dbReference>
<dbReference type="CDD" id="cd04301">
    <property type="entry name" value="NAT_SF"/>
    <property type="match status" value="1"/>
</dbReference>
<organism evidence="4 5">
    <name type="scientific">Shewanella cyperi</name>
    <dbReference type="NCBI Taxonomy" id="2814292"/>
    <lineage>
        <taxon>Bacteria</taxon>
        <taxon>Pseudomonadati</taxon>
        <taxon>Pseudomonadota</taxon>
        <taxon>Gammaproteobacteria</taxon>
        <taxon>Alteromonadales</taxon>
        <taxon>Shewanellaceae</taxon>
        <taxon>Shewanella</taxon>
    </lineage>
</organism>
<dbReference type="InterPro" id="IPR016181">
    <property type="entry name" value="Acyl_CoA_acyltransferase"/>
</dbReference>
<evidence type="ECO:0000256" key="1">
    <source>
        <dbReference type="ARBA" id="ARBA00022679"/>
    </source>
</evidence>
<keyword evidence="5" id="KW-1185">Reference proteome</keyword>
<dbReference type="InterPro" id="IPR051016">
    <property type="entry name" value="Diverse_Substrate_AcTransf"/>
</dbReference>
<keyword evidence="1" id="KW-0808">Transferase</keyword>
<proteinExistence type="predicted"/>
<gene>
    <name evidence="4" type="ORF">JYB88_07205</name>
</gene>
<reference evidence="4 5" key="1">
    <citation type="submission" date="2021-03" db="EMBL/GenBank/DDBJ databases">
        <title>Novel species identification of genus Shewanella.</title>
        <authorList>
            <person name="Liu G."/>
            <person name="Zhang Q."/>
        </authorList>
    </citation>
    <scope>NUCLEOTIDE SEQUENCE [LARGE SCALE GENOMIC DNA]</scope>
    <source>
        <strain evidence="4 5">FJAT-53726</strain>
    </source>
</reference>
<dbReference type="PANTHER" id="PTHR10545">
    <property type="entry name" value="DIAMINE N-ACETYLTRANSFERASE"/>
    <property type="match status" value="1"/>
</dbReference>
<dbReference type="RefSeq" id="WP_207325969.1">
    <property type="nucleotide sequence ID" value="NZ_CP071504.1"/>
</dbReference>
<dbReference type="EMBL" id="CP071504">
    <property type="protein sequence ID" value="QSX31410.1"/>
    <property type="molecule type" value="Genomic_DNA"/>
</dbReference>